<name>A0A8J3A088_9PROT</name>
<accession>A0A8J3A088</accession>
<comment type="caution">
    <text evidence="2">The sequence shown here is derived from an EMBL/GenBank/DDBJ whole genome shotgun (WGS) entry which is preliminary data.</text>
</comment>
<dbReference type="EMBL" id="VCJR02000001">
    <property type="protein sequence ID" value="NHK26399.1"/>
    <property type="molecule type" value="Genomic_DNA"/>
</dbReference>
<dbReference type="Proteomes" id="UP000621856">
    <property type="component" value="Unassembled WGS sequence"/>
</dbReference>
<dbReference type="GO" id="GO:0120147">
    <property type="term" value="F:formylglycine-generating oxidase activity"/>
    <property type="evidence" value="ECO:0007669"/>
    <property type="project" value="TreeGrafter"/>
</dbReference>
<dbReference type="EMBL" id="BMGZ01000001">
    <property type="protein sequence ID" value="GGH92220.1"/>
    <property type="molecule type" value="Genomic_DNA"/>
</dbReference>
<feature type="domain" description="Sulfatase-modifying factor enzyme-like" evidence="1">
    <location>
        <begin position="34"/>
        <end position="299"/>
    </location>
</feature>
<evidence type="ECO:0000313" key="2">
    <source>
        <dbReference type="EMBL" id="GGH92220.1"/>
    </source>
</evidence>
<dbReference type="AlphaFoldDB" id="A0A8J3A088"/>
<reference evidence="3 5" key="2">
    <citation type="submission" date="2020-02" db="EMBL/GenBank/DDBJ databases">
        <title>Genome sequence of Parvularcula flava strain NH6-79.</title>
        <authorList>
            <person name="Abdul Karim M.H."/>
            <person name="Lam M.Q."/>
            <person name="Chen S.J."/>
            <person name="Yahya A."/>
            <person name="Shahir S."/>
            <person name="Shamsir M.S."/>
            <person name="Chong C.S."/>
        </authorList>
    </citation>
    <scope>NUCLEOTIDE SEQUENCE [LARGE SCALE GENOMIC DNA]</scope>
    <source>
        <strain evidence="3 5">NH6-79</strain>
    </source>
</reference>
<dbReference type="Gene3D" id="3.90.1580.10">
    <property type="entry name" value="paralog of FGE (formylglycine-generating enzyme)"/>
    <property type="match status" value="1"/>
</dbReference>
<evidence type="ECO:0000313" key="5">
    <source>
        <dbReference type="Proteomes" id="UP000818603"/>
    </source>
</evidence>
<keyword evidence="5" id="KW-1185">Reference proteome</keyword>
<dbReference type="InterPro" id="IPR042095">
    <property type="entry name" value="SUMF_sf"/>
</dbReference>
<gene>
    <name evidence="3" type="ORF">FF098_000595</name>
    <name evidence="2" type="ORF">GCM10011355_01200</name>
</gene>
<dbReference type="Pfam" id="PF03781">
    <property type="entry name" value="FGE-sulfatase"/>
    <property type="match status" value="1"/>
</dbReference>
<dbReference type="PANTHER" id="PTHR23150:SF19">
    <property type="entry name" value="FORMYLGLYCINE-GENERATING ENZYME"/>
    <property type="match status" value="1"/>
</dbReference>
<protein>
    <submittedName>
        <fullName evidence="3">Formylglycine-generating enzyme family protein</fullName>
    </submittedName>
    <submittedName>
        <fullName evidence="2">Sulfatase-modifying factor 1</fullName>
    </submittedName>
</protein>
<dbReference type="InterPro" id="IPR051043">
    <property type="entry name" value="Sulfatase_Mod_Factor_Kinase"/>
</dbReference>
<reference evidence="2" key="3">
    <citation type="submission" date="2020-09" db="EMBL/GenBank/DDBJ databases">
        <authorList>
            <person name="Sun Q."/>
            <person name="Zhou Y."/>
        </authorList>
    </citation>
    <scope>NUCLEOTIDE SEQUENCE</scope>
    <source>
        <strain evidence="2">CGMCC 1.14984</strain>
    </source>
</reference>
<evidence type="ECO:0000313" key="4">
    <source>
        <dbReference type="Proteomes" id="UP000621856"/>
    </source>
</evidence>
<dbReference type="InterPro" id="IPR016187">
    <property type="entry name" value="CTDL_fold"/>
</dbReference>
<dbReference type="SUPFAM" id="SSF56436">
    <property type="entry name" value="C-type lectin-like"/>
    <property type="match status" value="1"/>
</dbReference>
<dbReference type="InterPro" id="IPR005532">
    <property type="entry name" value="SUMF_dom"/>
</dbReference>
<organism evidence="2 4">
    <name type="scientific">Aquisalinus luteolus</name>
    <dbReference type="NCBI Taxonomy" id="1566827"/>
    <lineage>
        <taxon>Bacteria</taxon>
        <taxon>Pseudomonadati</taxon>
        <taxon>Pseudomonadota</taxon>
        <taxon>Alphaproteobacteria</taxon>
        <taxon>Parvularculales</taxon>
        <taxon>Parvularculaceae</taxon>
        <taxon>Aquisalinus</taxon>
    </lineage>
</organism>
<evidence type="ECO:0000259" key="1">
    <source>
        <dbReference type="Pfam" id="PF03781"/>
    </source>
</evidence>
<dbReference type="Proteomes" id="UP000818603">
    <property type="component" value="Unassembled WGS sequence"/>
</dbReference>
<reference evidence="2" key="1">
    <citation type="journal article" date="2014" name="Int. J. Syst. Evol. Microbiol.">
        <title>Complete genome sequence of Corynebacterium casei LMG S-19264T (=DSM 44701T), isolated from a smear-ripened cheese.</title>
        <authorList>
            <consortium name="US DOE Joint Genome Institute (JGI-PGF)"/>
            <person name="Walter F."/>
            <person name="Albersmeier A."/>
            <person name="Kalinowski J."/>
            <person name="Ruckert C."/>
        </authorList>
    </citation>
    <scope>NUCLEOTIDE SEQUENCE</scope>
    <source>
        <strain evidence="2">CGMCC 1.14984</strain>
    </source>
</reference>
<proteinExistence type="predicted"/>
<sequence>MTLTGLVFISACSQEEGASKAPQQAACGAGELSEPVSVTGGTFTMGSDEGYADEGPARQATVSVFRIDRHEVTNRQFAAFVDETGYVTVDERQPDPGDYPGIPAEQLVPGSAVFTPDLVENFGQWWSFVEGANWRHPEGPDSSITDMMMDHPAVHLAYEDAAAYADWAGGRLPTAAEWEYAARGGLEGARYEWGEEAPHEGTPKANTWQGVFPAQNSERDGFAGLAPVGCFPANGYGLYDMTGNVWEWVADSVSADGRVGTVKGGSYLCAPNYCRRYRPAARHDQETDFSASHIGFRVVYD</sequence>
<evidence type="ECO:0000313" key="3">
    <source>
        <dbReference type="EMBL" id="NHK26399.1"/>
    </source>
</evidence>
<dbReference type="PANTHER" id="PTHR23150">
    <property type="entry name" value="SULFATASE MODIFYING FACTOR 1, 2"/>
    <property type="match status" value="1"/>
</dbReference>